<dbReference type="EMBL" id="OX451737">
    <property type="protein sequence ID" value="CAI8597318.1"/>
    <property type="molecule type" value="Genomic_DNA"/>
</dbReference>
<evidence type="ECO:0000259" key="1">
    <source>
        <dbReference type="Pfam" id="PF13966"/>
    </source>
</evidence>
<evidence type="ECO:0000313" key="3">
    <source>
        <dbReference type="Proteomes" id="UP001157006"/>
    </source>
</evidence>
<reference evidence="2 3" key="1">
    <citation type="submission" date="2023-01" db="EMBL/GenBank/DDBJ databases">
        <authorList>
            <person name="Kreplak J."/>
        </authorList>
    </citation>
    <scope>NUCLEOTIDE SEQUENCE [LARGE SCALE GENOMIC DNA]</scope>
</reference>
<dbReference type="InterPro" id="IPR026960">
    <property type="entry name" value="RVT-Znf"/>
</dbReference>
<evidence type="ECO:0000313" key="2">
    <source>
        <dbReference type="EMBL" id="CAI8597318.1"/>
    </source>
</evidence>
<gene>
    <name evidence="2" type="ORF">VFH_II076200</name>
</gene>
<organism evidence="2 3">
    <name type="scientific">Vicia faba</name>
    <name type="common">Broad bean</name>
    <name type="synonym">Faba vulgaris</name>
    <dbReference type="NCBI Taxonomy" id="3906"/>
    <lineage>
        <taxon>Eukaryota</taxon>
        <taxon>Viridiplantae</taxon>
        <taxon>Streptophyta</taxon>
        <taxon>Embryophyta</taxon>
        <taxon>Tracheophyta</taxon>
        <taxon>Spermatophyta</taxon>
        <taxon>Magnoliopsida</taxon>
        <taxon>eudicotyledons</taxon>
        <taxon>Gunneridae</taxon>
        <taxon>Pentapetalae</taxon>
        <taxon>rosids</taxon>
        <taxon>fabids</taxon>
        <taxon>Fabales</taxon>
        <taxon>Fabaceae</taxon>
        <taxon>Papilionoideae</taxon>
        <taxon>50 kb inversion clade</taxon>
        <taxon>NPAAA clade</taxon>
        <taxon>Hologalegina</taxon>
        <taxon>IRL clade</taxon>
        <taxon>Fabeae</taxon>
        <taxon>Vicia</taxon>
    </lineage>
</organism>
<feature type="domain" description="Reverse transcriptase zinc-binding" evidence="1">
    <location>
        <begin position="46"/>
        <end position="113"/>
    </location>
</feature>
<accession>A0AAV0ZJG5</accession>
<name>A0AAV0ZJG5_VICFA</name>
<dbReference type="Proteomes" id="UP001157006">
    <property type="component" value="Chromosome 2"/>
</dbReference>
<dbReference type="Pfam" id="PF13966">
    <property type="entry name" value="zf-RVT"/>
    <property type="match status" value="1"/>
</dbReference>
<dbReference type="AlphaFoldDB" id="A0AAV0ZJG5"/>
<protein>
    <recommendedName>
        <fullName evidence="1">Reverse transcriptase zinc-binding domain-containing protein</fullName>
    </recommendedName>
</protein>
<proteinExistence type="predicted"/>
<sequence length="227" mass="26021">MLSRGFKEDKQTWNFENDKDYSVKIAHHFLGDLKRLKRPVPSHHVSGLWKKVWKIPLEAKIKNFIWRMGRDILPTRCNLQNKGIDLDPSCPFCYSAPETPLHLFMACDYAKQVCFSSPLGFRFEADRDLLVWLDSVLSCGLRGWRGGERIQQGFPLDRPKNQPSPYSKVVSLDSKTTLVQTDAGCFNDGLVAMWCIIKDREQDILVATIKCEHLHVSLSVAESLEIK</sequence>
<keyword evidence="3" id="KW-1185">Reference proteome</keyword>